<dbReference type="AlphaFoldDB" id="A0A173W0H6"/>
<dbReference type="InterPro" id="IPR036390">
    <property type="entry name" value="WH_DNA-bd_sf"/>
</dbReference>
<dbReference type="SUPFAM" id="SSF46785">
    <property type="entry name" value="Winged helix' DNA-binding domain"/>
    <property type="match status" value="1"/>
</dbReference>
<keyword evidence="2" id="KW-0238">DNA-binding</keyword>
<dbReference type="CDD" id="cd07377">
    <property type="entry name" value="WHTH_GntR"/>
    <property type="match status" value="1"/>
</dbReference>
<dbReference type="Proteomes" id="UP000078383">
    <property type="component" value="Unassembled WGS sequence"/>
</dbReference>
<dbReference type="SMART" id="SM00866">
    <property type="entry name" value="UTRA"/>
    <property type="match status" value="1"/>
</dbReference>
<dbReference type="Pfam" id="PF00392">
    <property type="entry name" value="GntR"/>
    <property type="match status" value="1"/>
</dbReference>
<dbReference type="RefSeq" id="WP_054752169.1">
    <property type="nucleotide sequence ID" value="NZ_CACRUQ010000028.1"/>
</dbReference>
<dbReference type="OrthoDB" id="163333at2"/>
<dbReference type="PROSITE" id="PS50949">
    <property type="entry name" value="HTH_GNTR"/>
    <property type="match status" value="1"/>
</dbReference>
<dbReference type="Pfam" id="PF07702">
    <property type="entry name" value="UTRA"/>
    <property type="match status" value="1"/>
</dbReference>
<dbReference type="GO" id="GO:0045892">
    <property type="term" value="P:negative regulation of DNA-templated transcription"/>
    <property type="evidence" value="ECO:0007669"/>
    <property type="project" value="TreeGrafter"/>
</dbReference>
<reference evidence="4 5" key="1">
    <citation type="submission" date="2015-09" db="EMBL/GenBank/DDBJ databases">
        <authorList>
            <consortium name="Pathogen Informatics"/>
        </authorList>
    </citation>
    <scope>NUCLEOTIDE SEQUENCE [LARGE SCALE GENOMIC DNA]</scope>
    <source>
        <strain evidence="4 5">2789STDY5834889</strain>
    </source>
</reference>
<dbReference type="SMART" id="SM00345">
    <property type="entry name" value="HTH_GNTR"/>
    <property type="match status" value="1"/>
</dbReference>
<dbReference type="InterPro" id="IPR028978">
    <property type="entry name" value="Chorismate_lyase_/UTRA_dom_sf"/>
</dbReference>
<protein>
    <submittedName>
        <fullName evidence="4">HTH-type transcriptional repressor yvoA</fullName>
    </submittedName>
</protein>
<dbReference type="InterPro" id="IPR050679">
    <property type="entry name" value="Bact_HTH_transcr_reg"/>
</dbReference>
<sequence>MEKIKKIRPQDMAMEQIQWYIQENQLKPHTQLPSERELCTMWQMNRSTLHTAIQQLIEERKLYSVKGSGTFVAPPRLVRNIKGIQSTSEAMRKTGYFLWTEVLISRIETCDGYVARKLQIKEGDKVFHLYRLRIRNNVPLMIENSYINYEQCEGLEAHNFAEESLYKVLRDLGILLTKGTEKVEITFATEEEAKLLKVEEGQYLYYQSGVVNDDRGVGIEFFRIMARPDQVQYTNVLTRRDTR</sequence>
<keyword evidence="3" id="KW-0804">Transcription</keyword>
<evidence type="ECO:0000256" key="3">
    <source>
        <dbReference type="ARBA" id="ARBA00023163"/>
    </source>
</evidence>
<name>A0A173W0H6_9FIRM</name>
<keyword evidence="1" id="KW-0805">Transcription regulation</keyword>
<proteinExistence type="predicted"/>
<dbReference type="EMBL" id="CZBX01000018">
    <property type="protein sequence ID" value="CUQ92918.1"/>
    <property type="molecule type" value="Genomic_DNA"/>
</dbReference>
<evidence type="ECO:0000256" key="1">
    <source>
        <dbReference type="ARBA" id="ARBA00023015"/>
    </source>
</evidence>
<dbReference type="InterPro" id="IPR036388">
    <property type="entry name" value="WH-like_DNA-bd_sf"/>
</dbReference>
<dbReference type="Gene3D" id="3.40.1410.10">
    <property type="entry name" value="Chorismate lyase-like"/>
    <property type="match status" value="1"/>
</dbReference>
<dbReference type="PANTHER" id="PTHR44846">
    <property type="entry name" value="MANNOSYL-D-GLYCERATE TRANSPORT/METABOLISM SYSTEM REPRESSOR MNGR-RELATED"/>
    <property type="match status" value="1"/>
</dbReference>
<evidence type="ECO:0000313" key="4">
    <source>
        <dbReference type="EMBL" id="CUQ92918.1"/>
    </source>
</evidence>
<dbReference type="PANTHER" id="PTHR44846:SF1">
    <property type="entry name" value="MANNOSYL-D-GLYCERATE TRANSPORT_METABOLISM SYSTEM REPRESSOR MNGR-RELATED"/>
    <property type="match status" value="1"/>
</dbReference>
<dbReference type="SUPFAM" id="SSF64288">
    <property type="entry name" value="Chorismate lyase-like"/>
    <property type="match status" value="1"/>
</dbReference>
<evidence type="ECO:0000256" key="2">
    <source>
        <dbReference type="ARBA" id="ARBA00023125"/>
    </source>
</evidence>
<dbReference type="GeneID" id="303258576"/>
<dbReference type="InterPro" id="IPR011663">
    <property type="entry name" value="UTRA"/>
</dbReference>
<organism evidence="4 5">
    <name type="scientific">[Ruminococcus] torques</name>
    <dbReference type="NCBI Taxonomy" id="33039"/>
    <lineage>
        <taxon>Bacteria</taxon>
        <taxon>Bacillati</taxon>
        <taxon>Bacillota</taxon>
        <taxon>Clostridia</taxon>
        <taxon>Lachnospirales</taxon>
        <taxon>Lachnospiraceae</taxon>
        <taxon>Mediterraneibacter</taxon>
    </lineage>
</organism>
<dbReference type="InterPro" id="IPR000524">
    <property type="entry name" value="Tscrpt_reg_HTH_GntR"/>
</dbReference>
<dbReference type="Gene3D" id="1.10.10.10">
    <property type="entry name" value="Winged helix-like DNA-binding domain superfamily/Winged helix DNA-binding domain"/>
    <property type="match status" value="1"/>
</dbReference>
<dbReference type="GO" id="GO:0003677">
    <property type="term" value="F:DNA binding"/>
    <property type="evidence" value="ECO:0007669"/>
    <property type="project" value="UniProtKB-KW"/>
</dbReference>
<accession>A0A173W0H6</accession>
<dbReference type="GO" id="GO:0003700">
    <property type="term" value="F:DNA-binding transcription factor activity"/>
    <property type="evidence" value="ECO:0007669"/>
    <property type="project" value="InterPro"/>
</dbReference>
<evidence type="ECO:0000313" key="5">
    <source>
        <dbReference type="Proteomes" id="UP000078383"/>
    </source>
</evidence>
<gene>
    <name evidence="4" type="primary">yvoA_4</name>
    <name evidence="4" type="ORF">ERS852502_02738</name>
</gene>